<reference evidence="2" key="1">
    <citation type="thesis" date="2020" institute="ProQuest LLC" country="789 East Eisenhower Parkway, Ann Arbor, MI, USA">
        <title>Comparative Genomics and Chromosome Evolution.</title>
        <authorList>
            <person name="Mudd A.B."/>
        </authorList>
    </citation>
    <scope>NUCLEOTIDE SEQUENCE</scope>
    <source>
        <strain evidence="2">237g6f4</strain>
        <tissue evidence="2">Blood</tissue>
    </source>
</reference>
<dbReference type="InterPro" id="IPR051660">
    <property type="entry name" value="BPI_fold-BPI/LBP"/>
</dbReference>
<dbReference type="SUPFAM" id="SSF55394">
    <property type="entry name" value="Bactericidal permeability-increasing protein, BPI"/>
    <property type="match status" value="1"/>
</dbReference>
<dbReference type="EMBL" id="WNYA01000008">
    <property type="protein sequence ID" value="KAG8558692.1"/>
    <property type="molecule type" value="Genomic_DNA"/>
</dbReference>
<dbReference type="PANTHER" id="PTHR46019:SF10">
    <property type="entry name" value="BPI FOLD-CONTAINING FAMILY B MEMBER 2"/>
    <property type="match status" value="1"/>
</dbReference>
<dbReference type="InterPro" id="IPR017943">
    <property type="entry name" value="Bactericidal_perm-incr_a/b_dom"/>
</dbReference>
<sequence>MFTACKNQKVSFQNAFGLIPIPSTVEKRGGGGLLGGLLGVGTSLVGNVLNLVGIKIYSVQLPEINVRFMPRVGLQVALDTSLHMSANIIVAGQITIKAGAGVTADLKVSRTPKGFPIIEVSACKTLVGGVQITAGGRRYNTNMT</sequence>
<feature type="domain" description="Lipid-binding serum glycoprotein N-terminal" evidence="1">
    <location>
        <begin position="13"/>
        <end position="137"/>
    </location>
</feature>
<keyword evidence="3" id="KW-1185">Reference proteome</keyword>
<proteinExistence type="predicted"/>
<dbReference type="Pfam" id="PF01273">
    <property type="entry name" value="LBP_BPI_CETP"/>
    <property type="match status" value="1"/>
</dbReference>
<dbReference type="Gene3D" id="3.15.10.10">
    <property type="entry name" value="Bactericidal permeability-increasing protein, domain 1"/>
    <property type="match status" value="1"/>
</dbReference>
<accession>A0AAV7AFI1</accession>
<dbReference type="GO" id="GO:0008289">
    <property type="term" value="F:lipid binding"/>
    <property type="evidence" value="ECO:0007669"/>
    <property type="project" value="InterPro"/>
</dbReference>
<comment type="caution">
    <text evidence="2">The sequence shown here is derived from an EMBL/GenBank/DDBJ whole genome shotgun (WGS) entry which is preliminary data.</text>
</comment>
<dbReference type="AlphaFoldDB" id="A0AAV7AFI1"/>
<protein>
    <recommendedName>
        <fullName evidence="1">Lipid-binding serum glycoprotein N-terminal domain-containing protein</fullName>
    </recommendedName>
</protein>
<gene>
    <name evidence="2" type="ORF">GDO81_017107</name>
</gene>
<organism evidence="2 3">
    <name type="scientific">Engystomops pustulosus</name>
    <name type="common">Tungara frog</name>
    <name type="synonym">Physalaemus pustulosus</name>
    <dbReference type="NCBI Taxonomy" id="76066"/>
    <lineage>
        <taxon>Eukaryota</taxon>
        <taxon>Metazoa</taxon>
        <taxon>Chordata</taxon>
        <taxon>Craniata</taxon>
        <taxon>Vertebrata</taxon>
        <taxon>Euteleostomi</taxon>
        <taxon>Amphibia</taxon>
        <taxon>Batrachia</taxon>
        <taxon>Anura</taxon>
        <taxon>Neobatrachia</taxon>
        <taxon>Hyloidea</taxon>
        <taxon>Leptodactylidae</taxon>
        <taxon>Leiuperinae</taxon>
        <taxon>Engystomops</taxon>
    </lineage>
</organism>
<evidence type="ECO:0000313" key="2">
    <source>
        <dbReference type="EMBL" id="KAG8558692.1"/>
    </source>
</evidence>
<evidence type="ECO:0000313" key="3">
    <source>
        <dbReference type="Proteomes" id="UP000824782"/>
    </source>
</evidence>
<dbReference type="Proteomes" id="UP000824782">
    <property type="component" value="Unassembled WGS sequence"/>
</dbReference>
<dbReference type="InterPro" id="IPR017942">
    <property type="entry name" value="Lipid-bd_serum_glycop_N"/>
</dbReference>
<name>A0AAV7AFI1_ENGPU</name>
<evidence type="ECO:0000259" key="1">
    <source>
        <dbReference type="Pfam" id="PF01273"/>
    </source>
</evidence>
<dbReference type="PANTHER" id="PTHR46019">
    <property type="entry name" value="BPI FOLD-CONTAINING FAMILY B MEMBER 4-RELATED"/>
    <property type="match status" value="1"/>
</dbReference>